<keyword evidence="2" id="KW-0413">Isomerase</keyword>
<comment type="caution">
    <text evidence="2">The sequence shown here is derived from an EMBL/GenBank/DDBJ whole genome shotgun (WGS) entry which is preliminary data.</text>
</comment>
<dbReference type="InterPro" id="IPR034660">
    <property type="entry name" value="DinB/YfiT-like"/>
</dbReference>
<dbReference type="EMBL" id="NOWI01000005">
    <property type="protein sequence ID" value="RFT44412.1"/>
    <property type="molecule type" value="Genomic_DNA"/>
</dbReference>
<dbReference type="Proteomes" id="UP000259211">
    <property type="component" value="Unassembled WGS sequence"/>
</dbReference>
<evidence type="ECO:0000313" key="3">
    <source>
        <dbReference type="Proteomes" id="UP000259211"/>
    </source>
</evidence>
<dbReference type="SUPFAM" id="SSF109854">
    <property type="entry name" value="DinB/YfiT-like putative metalloenzymes"/>
    <property type="match status" value="1"/>
</dbReference>
<accession>A0A3E2DGA4</accession>
<evidence type="ECO:0000313" key="2">
    <source>
        <dbReference type="EMBL" id="RFT44412.1"/>
    </source>
</evidence>
<sequence>MSAATRPPGLCPSAPLPEIRTAKREATQRLLGATMGLSDEEWQAPSRLAGWTRAHIATHIARNGEALETVTRAVVAGREVPRLYPSDEVRDGDIERGSERTGVELQIDLDTTAGSLNATFDSLEGMEPGTAVWLTDDIRVDATDLPALRLAEIALHHVDLALGMTVDDLPVVASRTLLEWACFRLRDRPEVPAMRIVSDSGLTDRIGGVGFATTVHGPDGALAGWLSGRGGTERLAGADQLAVPMLI</sequence>
<reference evidence="2 3" key="1">
    <citation type="submission" date="2017-07" db="EMBL/GenBank/DDBJ databases">
        <authorList>
            <person name="Sun Z.S."/>
            <person name="Albrecht U."/>
            <person name="Echele G."/>
            <person name="Lee C.C."/>
        </authorList>
    </citation>
    <scope>NUCLEOTIDE SEQUENCE [LARGE SCALE GENOMIC DNA]</scope>
    <source>
        <strain evidence="2 3">P16-029</strain>
    </source>
</reference>
<dbReference type="GO" id="GO:0046872">
    <property type="term" value="F:metal ion binding"/>
    <property type="evidence" value="ECO:0007669"/>
    <property type="project" value="InterPro"/>
</dbReference>
<keyword evidence="2" id="KW-0670">Pyruvate</keyword>
<organism evidence="2 3">
    <name type="scientific">Cutibacterium avidum</name>
    <dbReference type="NCBI Taxonomy" id="33010"/>
    <lineage>
        <taxon>Bacteria</taxon>
        <taxon>Bacillati</taxon>
        <taxon>Actinomycetota</taxon>
        <taxon>Actinomycetes</taxon>
        <taxon>Propionibacteriales</taxon>
        <taxon>Propionibacteriaceae</taxon>
        <taxon>Cutibacterium</taxon>
    </lineage>
</organism>
<dbReference type="AlphaFoldDB" id="A0A3E2DGA4"/>
<protein>
    <submittedName>
        <fullName evidence="2">Maleylpyruvate isomerase</fullName>
    </submittedName>
</protein>
<feature type="domain" description="Mycothiol-dependent maleylpyruvate isomerase metal-binding" evidence="1">
    <location>
        <begin position="24"/>
        <end position="161"/>
    </location>
</feature>
<dbReference type="InterPro" id="IPR017517">
    <property type="entry name" value="Maleyloyr_isom"/>
</dbReference>
<dbReference type="RefSeq" id="WP_117189278.1">
    <property type="nucleotide sequence ID" value="NZ_JASORL010000024.1"/>
</dbReference>
<name>A0A3E2DGA4_9ACTN</name>
<dbReference type="InterPro" id="IPR024344">
    <property type="entry name" value="MDMPI_metal-binding"/>
</dbReference>
<proteinExistence type="predicted"/>
<evidence type="ECO:0000259" key="1">
    <source>
        <dbReference type="Pfam" id="PF11716"/>
    </source>
</evidence>
<dbReference type="Gene3D" id="1.20.120.450">
    <property type="entry name" value="dinb family like domain"/>
    <property type="match status" value="1"/>
</dbReference>
<gene>
    <name evidence="2" type="ORF">CHT91_06085</name>
</gene>
<dbReference type="GO" id="GO:0016853">
    <property type="term" value="F:isomerase activity"/>
    <property type="evidence" value="ECO:0007669"/>
    <property type="project" value="UniProtKB-KW"/>
</dbReference>
<dbReference type="Pfam" id="PF11716">
    <property type="entry name" value="MDMPI_N"/>
    <property type="match status" value="1"/>
</dbReference>
<dbReference type="NCBIfam" id="TIGR03083">
    <property type="entry name" value="maleylpyruvate isomerase family mycothiol-dependent enzyme"/>
    <property type="match status" value="1"/>
</dbReference>